<comment type="catalytic activity">
    <reaction evidence="1">
        <text>Hydrolyzes the link between N-acetylmuramoyl residues and L-amino acid residues in certain cell-wall glycopeptides.</text>
        <dbReference type="EC" id="3.5.1.28"/>
    </reaction>
</comment>
<keyword evidence="7" id="KW-1185">Reference proteome</keyword>
<dbReference type="GO" id="GO:0009253">
    <property type="term" value="P:peptidoglycan catabolic process"/>
    <property type="evidence" value="ECO:0007669"/>
    <property type="project" value="InterPro"/>
</dbReference>
<dbReference type="RefSeq" id="WP_161825210.1">
    <property type="nucleotide sequence ID" value="NZ_WVIC01000016.1"/>
</dbReference>
<name>A0A8K2A802_9CYAN</name>
<evidence type="ECO:0000259" key="5">
    <source>
        <dbReference type="SMART" id="SM00644"/>
    </source>
</evidence>
<accession>A0A8K2A802</accession>
<comment type="caution">
    <text evidence="6">The sequence shown here is derived from an EMBL/GenBank/DDBJ whole genome shotgun (WGS) entry which is preliminary data.</text>
</comment>
<sequence>MNSKRWLPILTLLTLCITLWLGSHQTGIFRFRAATASEALHSAIATTHGSPLEAIPVEGCTQQPHPNPPQPNLETRFVAGRLTLTRFRQDLLPATLTSDPIQRLHQYRPPERVALADPTNFGERYLQDLQGRSLYRDPIVVLHETVGSGRSAINYFQTPHPRDADQASYHTLILLDGTVVYLVPPDKRAFGAGNSVFPGSQGVETVQTNPRLSPSVNNFAYHISLETPPGGNHNGNSHQGYTDAQYLSLGWLTAQTGVPRSRITTHQAVDRSGSRRDPRSFNWPQYWQLLDYYPQVPTVSIGCPAT</sequence>
<protein>
    <recommendedName>
        <fullName evidence="2">N-acetylmuramoyl-L-alanine amidase</fullName>
        <ecNumber evidence="2">3.5.1.28</ecNumber>
    </recommendedName>
</protein>
<keyword evidence="3" id="KW-0378">Hydrolase</keyword>
<evidence type="ECO:0000256" key="2">
    <source>
        <dbReference type="ARBA" id="ARBA00011901"/>
    </source>
</evidence>
<proteinExistence type="predicted"/>
<dbReference type="InterPro" id="IPR002502">
    <property type="entry name" value="Amidase_domain"/>
</dbReference>
<dbReference type="InterPro" id="IPR036505">
    <property type="entry name" value="Amidase/PGRP_sf"/>
</dbReference>
<dbReference type="PANTHER" id="PTHR30417:SF1">
    <property type="entry name" value="N-ACETYLMURAMOYL-L-ALANINE AMIDASE AMID"/>
    <property type="match status" value="1"/>
</dbReference>
<evidence type="ECO:0000313" key="6">
    <source>
        <dbReference type="EMBL" id="NCJ06729.1"/>
    </source>
</evidence>
<dbReference type="Gene3D" id="3.40.80.10">
    <property type="entry name" value="Peptidoglycan recognition protein-like"/>
    <property type="match status" value="1"/>
</dbReference>
<dbReference type="PANTHER" id="PTHR30417">
    <property type="entry name" value="N-ACETYLMURAMOYL-L-ALANINE AMIDASE AMID"/>
    <property type="match status" value="1"/>
</dbReference>
<organism evidence="6 7">
    <name type="scientific">Petrachloros mirabilis ULC683</name>
    <dbReference type="NCBI Taxonomy" id="2781853"/>
    <lineage>
        <taxon>Bacteria</taxon>
        <taxon>Bacillati</taxon>
        <taxon>Cyanobacteriota</taxon>
        <taxon>Cyanophyceae</taxon>
        <taxon>Synechococcales</taxon>
        <taxon>Petrachlorosaceae</taxon>
        <taxon>Petrachloros</taxon>
        <taxon>Petrachloros mirabilis</taxon>
    </lineage>
</organism>
<reference evidence="6" key="1">
    <citation type="submission" date="2019-12" db="EMBL/GenBank/DDBJ databases">
        <title>High-Quality draft genome sequences of three cyanobacteria isolated from the limestone walls of the Old Cathedral of Coimbra.</title>
        <authorList>
            <person name="Tiago I."/>
            <person name="Soares F."/>
            <person name="Portugal A."/>
        </authorList>
    </citation>
    <scope>NUCLEOTIDE SEQUENCE [LARGE SCALE GENOMIC DNA]</scope>
    <source>
        <strain evidence="6">C</strain>
    </source>
</reference>
<gene>
    <name evidence="6" type="ORF">GS597_09460</name>
</gene>
<evidence type="ECO:0000256" key="1">
    <source>
        <dbReference type="ARBA" id="ARBA00001561"/>
    </source>
</evidence>
<evidence type="ECO:0000313" key="7">
    <source>
        <dbReference type="Proteomes" id="UP000607397"/>
    </source>
</evidence>
<dbReference type="AlphaFoldDB" id="A0A8K2A802"/>
<dbReference type="Proteomes" id="UP000607397">
    <property type="component" value="Unassembled WGS sequence"/>
</dbReference>
<evidence type="ECO:0000256" key="3">
    <source>
        <dbReference type="ARBA" id="ARBA00022801"/>
    </source>
</evidence>
<dbReference type="EC" id="3.5.1.28" evidence="2"/>
<dbReference type="GO" id="GO:0009254">
    <property type="term" value="P:peptidoglycan turnover"/>
    <property type="evidence" value="ECO:0007669"/>
    <property type="project" value="TreeGrafter"/>
</dbReference>
<dbReference type="CDD" id="cd06583">
    <property type="entry name" value="PGRP"/>
    <property type="match status" value="1"/>
</dbReference>
<dbReference type="SMART" id="SM00644">
    <property type="entry name" value="Ami_2"/>
    <property type="match status" value="1"/>
</dbReference>
<keyword evidence="4" id="KW-0961">Cell wall biogenesis/degradation</keyword>
<evidence type="ECO:0000256" key="4">
    <source>
        <dbReference type="ARBA" id="ARBA00023316"/>
    </source>
</evidence>
<feature type="domain" description="N-acetylmuramoyl-L-alanine amidase" evidence="5">
    <location>
        <begin position="126"/>
        <end position="279"/>
    </location>
</feature>
<dbReference type="SUPFAM" id="SSF55846">
    <property type="entry name" value="N-acetylmuramoyl-L-alanine amidase-like"/>
    <property type="match status" value="1"/>
</dbReference>
<dbReference type="GO" id="GO:0008745">
    <property type="term" value="F:N-acetylmuramoyl-L-alanine amidase activity"/>
    <property type="evidence" value="ECO:0007669"/>
    <property type="project" value="UniProtKB-EC"/>
</dbReference>
<dbReference type="GO" id="GO:0071555">
    <property type="term" value="P:cell wall organization"/>
    <property type="evidence" value="ECO:0007669"/>
    <property type="project" value="UniProtKB-KW"/>
</dbReference>
<dbReference type="EMBL" id="WVIC01000016">
    <property type="protein sequence ID" value="NCJ06729.1"/>
    <property type="molecule type" value="Genomic_DNA"/>
</dbReference>
<dbReference type="Pfam" id="PF01510">
    <property type="entry name" value="Amidase_2"/>
    <property type="match status" value="1"/>
</dbReference>
<dbReference type="InterPro" id="IPR051206">
    <property type="entry name" value="NAMLAA_amidase_2"/>
</dbReference>